<organism evidence="2 3">
    <name type="scientific">Dentiscutata erythropus</name>
    <dbReference type="NCBI Taxonomy" id="1348616"/>
    <lineage>
        <taxon>Eukaryota</taxon>
        <taxon>Fungi</taxon>
        <taxon>Fungi incertae sedis</taxon>
        <taxon>Mucoromycota</taxon>
        <taxon>Glomeromycotina</taxon>
        <taxon>Glomeromycetes</taxon>
        <taxon>Diversisporales</taxon>
        <taxon>Gigasporaceae</taxon>
        <taxon>Dentiscutata</taxon>
    </lineage>
</organism>
<dbReference type="OrthoDB" id="2330027at2759"/>
<feature type="coiled-coil region" evidence="1">
    <location>
        <begin position="354"/>
        <end position="381"/>
    </location>
</feature>
<keyword evidence="1" id="KW-0175">Coiled coil</keyword>
<name>A0A9N9DDK7_9GLOM</name>
<gene>
    <name evidence="2" type="ORF">DERYTH_LOCUS9180</name>
</gene>
<evidence type="ECO:0000313" key="3">
    <source>
        <dbReference type="Proteomes" id="UP000789405"/>
    </source>
</evidence>
<evidence type="ECO:0000313" key="2">
    <source>
        <dbReference type="EMBL" id="CAG8631702.1"/>
    </source>
</evidence>
<dbReference type="Proteomes" id="UP000789405">
    <property type="component" value="Unassembled WGS sequence"/>
</dbReference>
<dbReference type="AlphaFoldDB" id="A0A9N9DDK7"/>
<reference evidence="2" key="1">
    <citation type="submission" date="2021-06" db="EMBL/GenBank/DDBJ databases">
        <authorList>
            <person name="Kallberg Y."/>
            <person name="Tangrot J."/>
            <person name="Rosling A."/>
        </authorList>
    </citation>
    <scope>NUCLEOTIDE SEQUENCE</scope>
    <source>
        <strain evidence="2">MA453B</strain>
    </source>
</reference>
<accession>A0A9N9DDK7</accession>
<proteinExistence type="predicted"/>
<comment type="caution">
    <text evidence="2">The sequence shown here is derived from an EMBL/GenBank/DDBJ whole genome shotgun (WGS) entry which is preliminary data.</text>
</comment>
<dbReference type="EMBL" id="CAJVPY010004940">
    <property type="protein sequence ID" value="CAG8631702.1"/>
    <property type="molecule type" value="Genomic_DNA"/>
</dbReference>
<protein>
    <submittedName>
        <fullName evidence="2">15733_t:CDS:1</fullName>
    </submittedName>
</protein>
<sequence length="419" mass="48578">MGQLISTVIKTFEEVNDEEKRRKREQLQLLEMLLKSQSDQFDQELRKMLSGSDVGSVKVTKEGPLQSFKESRVTVSSQPSEDIDKILDSLLPTDSQHFDFLKGLKGIIKTGLSTFLGNSNIGEQTKDFLYVCLLNNTIVRIDVKLWMYTFGVKGVIAECEKALCYSYTLSVVDHEETSLDALIFLVTQSANEAGKDPKELIKQLTDLWNSPLRDKTPSKIHKEIMNKIEAKLKLQISSIQTERERLDLLMRQYVGNDIIVPKDRKTIPWNNIPFKNYHLGVEMIIMEIELFYMFPSWKHDKEWFPDWIYYDMPVTEVRKLINAIDNDKTVFNYYLPVISADLRDLVALNDDIKEKQKNKQIDELKQLINELNKQIDLLSQQMGILISVQNQQMDLQQISLQNQQISIPNQPNQQMVILN</sequence>
<evidence type="ECO:0000256" key="1">
    <source>
        <dbReference type="SAM" id="Coils"/>
    </source>
</evidence>
<keyword evidence="3" id="KW-1185">Reference proteome</keyword>